<keyword evidence="9 14" id="KW-0472">Membrane</keyword>
<evidence type="ECO:0000256" key="9">
    <source>
        <dbReference type="ARBA" id="ARBA00023136"/>
    </source>
</evidence>
<evidence type="ECO:0000256" key="11">
    <source>
        <dbReference type="ARBA" id="ARBA00023201"/>
    </source>
</evidence>
<dbReference type="OrthoDB" id="5874059at2759"/>
<dbReference type="InterPro" id="IPR001873">
    <property type="entry name" value="ENaC"/>
</dbReference>
<keyword evidence="5 13" id="KW-0812">Transmembrane</keyword>
<dbReference type="PANTHER" id="PTHR11690">
    <property type="entry name" value="AMILORIDE-SENSITIVE SODIUM CHANNEL-RELATED"/>
    <property type="match status" value="1"/>
</dbReference>
<keyword evidence="12 13" id="KW-0407">Ion channel</keyword>
<evidence type="ECO:0000256" key="7">
    <source>
        <dbReference type="ARBA" id="ARBA00023053"/>
    </source>
</evidence>
<keyword evidence="16" id="KW-1185">Reference proteome</keyword>
<dbReference type="Proteomes" id="UP000024635">
    <property type="component" value="Unassembled WGS sequence"/>
</dbReference>
<evidence type="ECO:0000256" key="4">
    <source>
        <dbReference type="ARBA" id="ARBA00022461"/>
    </source>
</evidence>
<dbReference type="EMBL" id="JARK01001489">
    <property type="protein sequence ID" value="EYB96143.1"/>
    <property type="molecule type" value="Genomic_DNA"/>
</dbReference>
<dbReference type="AlphaFoldDB" id="A0A016SZK1"/>
<keyword evidence="11 13" id="KW-0739">Sodium transport</keyword>
<evidence type="ECO:0000256" key="3">
    <source>
        <dbReference type="ARBA" id="ARBA00022448"/>
    </source>
</evidence>
<evidence type="ECO:0000256" key="13">
    <source>
        <dbReference type="RuleBase" id="RU000679"/>
    </source>
</evidence>
<gene>
    <name evidence="15" type="primary">Acey_s0153.g2930</name>
    <name evidence="15" type="synonym">Acey-C18B2.6</name>
    <name evidence="15" type="ORF">Y032_0153g2930</name>
</gene>
<dbReference type="PRINTS" id="PR01078">
    <property type="entry name" value="AMINACHANNEL"/>
</dbReference>
<keyword evidence="10" id="KW-0325">Glycoprotein</keyword>
<evidence type="ECO:0000256" key="10">
    <source>
        <dbReference type="ARBA" id="ARBA00023180"/>
    </source>
</evidence>
<dbReference type="GO" id="GO:0005886">
    <property type="term" value="C:plasma membrane"/>
    <property type="evidence" value="ECO:0007669"/>
    <property type="project" value="TreeGrafter"/>
</dbReference>
<evidence type="ECO:0008006" key="17">
    <source>
        <dbReference type="Google" id="ProtNLM"/>
    </source>
</evidence>
<dbReference type="GO" id="GO:0015280">
    <property type="term" value="F:ligand-gated sodium channel activity"/>
    <property type="evidence" value="ECO:0007669"/>
    <property type="project" value="TreeGrafter"/>
</dbReference>
<keyword evidence="3 13" id="KW-0813">Transport</keyword>
<feature type="transmembrane region" description="Helical" evidence="14">
    <location>
        <begin position="111"/>
        <end position="129"/>
    </location>
</feature>
<organism evidence="15 16">
    <name type="scientific">Ancylostoma ceylanicum</name>
    <dbReference type="NCBI Taxonomy" id="53326"/>
    <lineage>
        <taxon>Eukaryota</taxon>
        <taxon>Metazoa</taxon>
        <taxon>Ecdysozoa</taxon>
        <taxon>Nematoda</taxon>
        <taxon>Chromadorea</taxon>
        <taxon>Rhabditida</taxon>
        <taxon>Rhabditina</taxon>
        <taxon>Rhabditomorpha</taxon>
        <taxon>Strongyloidea</taxon>
        <taxon>Ancylostomatidae</taxon>
        <taxon>Ancylostomatinae</taxon>
        <taxon>Ancylostoma</taxon>
    </lineage>
</organism>
<proteinExistence type="inferred from homology"/>
<protein>
    <recommendedName>
        <fullName evidence="17">Amiloride-sensitive sodium channel</fullName>
    </recommendedName>
</protein>
<comment type="similarity">
    <text evidence="2 13">Belongs to the amiloride-sensitive sodium channel (TC 1.A.6) family.</text>
</comment>
<evidence type="ECO:0000256" key="2">
    <source>
        <dbReference type="ARBA" id="ARBA00007193"/>
    </source>
</evidence>
<comment type="caution">
    <text evidence="15">The sequence shown here is derived from an EMBL/GenBank/DDBJ whole genome shotgun (WGS) entry which is preliminary data.</text>
</comment>
<evidence type="ECO:0000256" key="14">
    <source>
        <dbReference type="SAM" id="Phobius"/>
    </source>
</evidence>
<dbReference type="STRING" id="53326.A0A016SZK1"/>
<keyword evidence="7" id="KW-0915">Sodium</keyword>
<evidence type="ECO:0000256" key="12">
    <source>
        <dbReference type="ARBA" id="ARBA00023303"/>
    </source>
</evidence>
<evidence type="ECO:0000256" key="1">
    <source>
        <dbReference type="ARBA" id="ARBA00004141"/>
    </source>
</evidence>
<evidence type="ECO:0000313" key="16">
    <source>
        <dbReference type="Proteomes" id="UP000024635"/>
    </source>
</evidence>
<sequence length="538" mass="61580">MQYSAGRPVHAVRFGNHLMYPNGHLGERQQRDDDYSELERVQVENKLLKRRLSQRYSRGRGSAGSRIVVAEVIGDDTSDDDVDDSLLLLRDNSTLHGLRDLLLSTTCKLRFIWVVILVLAVLLTSHGVWQIMLEFKLRRVVVSYFIQEANTLALPDIVICPFNRFNRSFLEQWNVSAGLAQYLELSYPSPVIHTFQTRMYEETVNNLDAHEYELEMLLDRIGNMSYTSFLKAASLGCEAFFKDDSRCKNLTEIMTSAGKCFRLMGFDQTGDGFGYGERIVINLPQHLYNPGANQMLNDGIVVKLAERGKGIDNDLTFIPSGVHAIMPLSATQYEFMNDPPRYECEEDSDGTYSRVWCFEFCLTQKAEDMCNCSLAAATKPRKPDICTTKQFFHCFIAHLFPENSSSIVENCKSKCKPPCSYWQYQKSVSYATFPGQVAKYFVANQSEWEELKSTIVLEVYFTDLDYTVIKHVVAMPLQSVIAQIGEEFFLGMLVKPVRLEKGFKLIVERLRRCRENNVFGQLVPCFHRSYQEETSKAL</sequence>
<evidence type="ECO:0000256" key="8">
    <source>
        <dbReference type="ARBA" id="ARBA00023065"/>
    </source>
</evidence>
<keyword evidence="8 13" id="KW-0406">Ion transport</keyword>
<evidence type="ECO:0000256" key="5">
    <source>
        <dbReference type="ARBA" id="ARBA00022692"/>
    </source>
</evidence>
<name>A0A016SZK1_9BILA</name>
<dbReference type="Pfam" id="PF00858">
    <property type="entry name" value="ASC"/>
    <property type="match status" value="1"/>
</dbReference>
<keyword evidence="4 13" id="KW-0894">Sodium channel</keyword>
<evidence type="ECO:0000313" key="15">
    <source>
        <dbReference type="EMBL" id="EYB96143.1"/>
    </source>
</evidence>
<reference evidence="16" key="1">
    <citation type="journal article" date="2015" name="Nat. Genet.">
        <title>The genome and transcriptome of the zoonotic hookworm Ancylostoma ceylanicum identify infection-specific gene families.</title>
        <authorList>
            <person name="Schwarz E.M."/>
            <person name="Hu Y."/>
            <person name="Antoshechkin I."/>
            <person name="Miller M.M."/>
            <person name="Sternberg P.W."/>
            <person name="Aroian R.V."/>
        </authorList>
    </citation>
    <scope>NUCLEOTIDE SEQUENCE</scope>
    <source>
        <strain evidence="16">HY135</strain>
    </source>
</reference>
<evidence type="ECO:0000256" key="6">
    <source>
        <dbReference type="ARBA" id="ARBA00022989"/>
    </source>
</evidence>
<keyword evidence="6 14" id="KW-1133">Transmembrane helix</keyword>
<accession>A0A016SZK1</accession>
<comment type="subcellular location">
    <subcellularLocation>
        <location evidence="1">Membrane</location>
        <topology evidence="1">Multi-pass membrane protein</topology>
    </subcellularLocation>
</comment>
<dbReference type="PANTHER" id="PTHR11690:SF244">
    <property type="entry name" value="DEGENERIN LIKE"/>
    <property type="match status" value="1"/>
</dbReference>